<dbReference type="GeneID" id="37019078"/>
<reference evidence="2 3" key="1">
    <citation type="journal article" date="2018" name="Mol. Biol. Evol.">
        <title>Broad Genomic Sampling Reveals a Smut Pathogenic Ancestry of the Fungal Clade Ustilaginomycotina.</title>
        <authorList>
            <person name="Kijpornyongpan T."/>
            <person name="Mondo S.J."/>
            <person name="Barry K."/>
            <person name="Sandor L."/>
            <person name="Lee J."/>
            <person name="Lipzen A."/>
            <person name="Pangilinan J."/>
            <person name="LaButti K."/>
            <person name="Hainaut M."/>
            <person name="Henrissat B."/>
            <person name="Grigoriev I.V."/>
            <person name="Spatafora J.W."/>
            <person name="Aime M.C."/>
        </authorList>
    </citation>
    <scope>NUCLEOTIDE SEQUENCE [LARGE SCALE GENOMIC DNA]</scope>
    <source>
        <strain evidence="2 3">MCA 3882</strain>
    </source>
</reference>
<keyword evidence="3" id="KW-1185">Reference proteome</keyword>
<evidence type="ECO:0000256" key="1">
    <source>
        <dbReference type="SAM" id="MobiDB-lite"/>
    </source>
</evidence>
<proteinExistence type="predicted"/>
<dbReference type="Proteomes" id="UP000245771">
    <property type="component" value="Unassembled WGS sequence"/>
</dbReference>
<name>A0A316VE09_9BASI</name>
<gene>
    <name evidence="2" type="ORF">FA14DRAFT_146006</name>
</gene>
<dbReference type="OrthoDB" id="2017782at2759"/>
<feature type="region of interest" description="Disordered" evidence="1">
    <location>
        <begin position="1"/>
        <end position="20"/>
    </location>
</feature>
<feature type="compositionally biased region" description="Basic and acidic residues" evidence="1">
    <location>
        <begin position="11"/>
        <end position="20"/>
    </location>
</feature>
<protein>
    <recommendedName>
        <fullName evidence="4">F-box domain-containing protein</fullName>
    </recommendedName>
</protein>
<feature type="compositionally biased region" description="Low complexity" evidence="1">
    <location>
        <begin position="58"/>
        <end position="68"/>
    </location>
</feature>
<dbReference type="InParanoid" id="A0A316VE09"/>
<evidence type="ECO:0008006" key="4">
    <source>
        <dbReference type="Google" id="ProtNLM"/>
    </source>
</evidence>
<evidence type="ECO:0000313" key="3">
    <source>
        <dbReference type="Proteomes" id="UP000245771"/>
    </source>
</evidence>
<dbReference type="AlphaFoldDB" id="A0A316VE09"/>
<dbReference type="RefSeq" id="XP_025356219.1">
    <property type="nucleotide sequence ID" value="XM_025497297.1"/>
</dbReference>
<sequence>MTSQTSFSPQEKGKHVIRDNTRTSLDSLPSEILDIIGFYCAISTPKRKEWIQHMDSVGQSSVPSSSSQTEYAHEQPPAFATPPVNLRNLVVTSRRNHAILNADSNPRLYARVFKTKFDVDAISRRFGPMAISSASLAKELQRRCICLKRIRRAVAFGRIKEQETGEKGEAEILENLWIAFMMLTENDGQNIQQLRWARIEEYLKMFRTQDLLEEAIRSGYPPNTTTRALALHLDYMLSSPARLASETRDESDEKLFVLRPFVFAAHRYDAFLAPWTVRQLPIQSSSTSPISPSQAAASDNPFIADLTPKDALHRLAYCGKEISIRPPNITHAACCSFFMKVEHDPGVSGINAATDPYEGKARSEIRKLTTRDPLKLLSFDYDKDIARLVACTSPYHSPGLNAASHLGDFEGSWEGRFTFFDFDSYRDMLGGKVRSLYEGPFGEQPQVWKLKEHVVKVNYSERIGGKGSLMNAGYYDDDPEPSQVQTIRKRRASWESEARERALKGLRQDTNEIPQHIMADWHNYPSFGHDEPASSSDESMEDKQNDKYEILISGTGHSAWGRFILRGRVRSWDGMVSITKEYRPDGRGRWLYRGYVVAGNKLVGRWRDTFTPEDMSGYEGCFLLHRRGA</sequence>
<accession>A0A316VE09</accession>
<evidence type="ECO:0000313" key="2">
    <source>
        <dbReference type="EMBL" id="PWN35917.1"/>
    </source>
</evidence>
<feature type="region of interest" description="Disordered" evidence="1">
    <location>
        <begin position="58"/>
        <end position="78"/>
    </location>
</feature>
<dbReference type="EMBL" id="KZ819603">
    <property type="protein sequence ID" value="PWN35917.1"/>
    <property type="molecule type" value="Genomic_DNA"/>
</dbReference>
<organism evidence="2 3">
    <name type="scientific">Meira miltonrushii</name>
    <dbReference type="NCBI Taxonomy" id="1280837"/>
    <lineage>
        <taxon>Eukaryota</taxon>
        <taxon>Fungi</taxon>
        <taxon>Dikarya</taxon>
        <taxon>Basidiomycota</taxon>
        <taxon>Ustilaginomycotina</taxon>
        <taxon>Exobasidiomycetes</taxon>
        <taxon>Exobasidiales</taxon>
        <taxon>Brachybasidiaceae</taxon>
        <taxon>Meira</taxon>
    </lineage>
</organism>